<dbReference type="InterPro" id="IPR049326">
    <property type="entry name" value="Rhodopsin_dom_fungi"/>
</dbReference>
<evidence type="ECO:0000259" key="8">
    <source>
        <dbReference type="Pfam" id="PF20684"/>
    </source>
</evidence>
<dbReference type="OrthoDB" id="5342292at2759"/>
<evidence type="ECO:0000256" key="1">
    <source>
        <dbReference type="ARBA" id="ARBA00004141"/>
    </source>
</evidence>
<dbReference type="PANTHER" id="PTHR33048:SF160">
    <property type="entry name" value="SAT4 FAMILY MEMBRANE PROTEIN"/>
    <property type="match status" value="1"/>
</dbReference>
<evidence type="ECO:0000256" key="5">
    <source>
        <dbReference type="ARBA" id="ARBA00038359"/>
    </source>
</evidence>
<feature type="transmembrane region" description="Helical" evidence="7">
    <location>
        <begin position="229"/>
        <end position="250"/>
    </location>
</feature>
<sequence>MAASVTRNLVPAMTPPPGLVSDFVHPPNHLHTFNIVAQTVCMCVAGILFILRCYVRLGFSFRQRQWILEDWMVCLSFIGLALYSSFMGVLMNSNAGIHQWNLTQEQAHRVFYLFWVESIMYGPFIFATKFSILLMYLRVFVARRRSCLHTTIWICTVISASFYIALTLAKIWQCKPIRKAYHKEMPGHCVNVGRVLQVSGSFNTVSDAVILLLPVQMIWNLQLDLRKKIAVWAVLTFGAVAPVFSALGFWCRMKAAESYDMTYNNPLILLWGTAEVSTGVICACLPSVYGLLNGRSKSRSSPSTPYHETLASTDRSCHRNGDRMHDSYFELDEEPKRNEKPKVVTTVRAGTSQADIGSDCDAIWMSRRSSLSVAVSESSHGGDERGGGIMKTVRIEQFNSSSQI</sequence>
<keyword evidence="2 7" id="KW-0812">Transmembrane</keyword>
<dbReference type="PANTHER" id="PTHR33048">
    <property type="entry name" value="PTH11-LIKE INTEGRAL MEMBRANE PROTEIN (AFU_ORTHOLOGUE AFUA_5G11245)"/>
    <property type="match status" value="1"/>
</dbReference>
<feature type="compositionally biased region" description="Polar residues" evidence="6">
    <location>
        <begin position="299"/>
        <end position="314"/>
    </location>
</feature>
<feature type="transmembrane region" description="Helical" evidence="7">
    <location>
        <begin position="67"/>
        <end position="90"/>
    </location>
</feature>
<evidence type="ECO:0000313" key="9">
    <source>
        <dbReference type="EMBL" id="KAF2648199.1"/>
    </source>
</evidence>
<evidence type="ECO:0000313" key="10">
    <source>
        <dbReference type="Proteomes" id="UP000799324"/>
    </source>
</evidence>
<comment type="similarity">
    <text evidence="5">Belongs to the SAT4 family.</text>
</comment>
<gene>
    <name evidence="9" type="ORF">K491DRAFT_671022</name>
</gene>
<protein>
    <recommendedName>
        <fullName evidence="8">Rhodopsin domain-containing protein</fullName>
    </recommendedName>
</protein>
<feature type="transmembrane region" description="Helical" evidence="7">
    <location>
        <begin position="35"/>
        <end position="55"/>
    </location>
</feature>
<evidence type="ECO:0000256" key="2">
    <source>
        <dbReference type="ARBA" id="ARBA00022692"/>
    </source>
</evidence>
<feature type="region of interest" description="Disordered" evidence="6">
    <location>
        <begin position="295"/>
        <end position="321"/>
    </location>
</feature>
<reference evidence="9" key="1">
    <citation type="journal article" date="2020" name="Stud. Mycol.">
        <title>101 Dothideomycetes genomes: a test case for predicting lifestyles and emergence of pathogens.</title>
        <authorList>
            <person name="Haridas S."/>
            <person name="Albert R."/>
            <person name="Binder M."/>
            <person name="Bloem J."/>
            <person name="Labutti K."/>
            <person name="Salamov A."/>
            <person name="Andreopoulos B."/>
            <person name="Baker S."/>
            <person name="Barry K."/>
            <person name="Bills G."/>
            <person name="Bluhm B."/>
            <person name="Cannon C."/>
            <person name="Castanera R."/>
            <person name="Culley D."/>
            <person name="Daum C."/>
            <person name="Ezra D."/>
            <person name="Gonzalez J."/>
            <person name="Henrissat B."/>
            <person name="Kuo A."/>
            <person name="Liang C."/>
            <person name="Lipzen A."/>
            <person name="Lutzoni F."/>
            <person name="Magnuson J."/>
            <person name="Mondo S."/>
            <person name="Nolan M."/>
            <person name="Ohm R."/>
            <person name="Pangilinan J."/>
            <person name="Park H.-J."/>
            <person name="Ramirez L."/>
            <person name="Alfaro M."/>
            <person name="Sun H."/>
            <person name="Tritt A."/>
            <person name="Yoshinaga Y."/>
            <person name="Zwiers L.-H."/>
            <person name="Turgeon B."/>
            <person name="Goodwin S."/>
            <person name="Spatafora J."/>
            <person name="Crous P."/>
            <person name="Grigoriev I."/>
        </authorList>
    </citation>
    <scope>NUCLEOTIDE SEQUENCE</scope>
    <source>
        <strain evidence="9">CBS 122681</strain>
    </source>
</reference>
<dbReference type="AlphaFoldDB" id="A0A6A6SKE2"/>
<keyword evidence="10" id="KW-1185">Reference proteome</keyword>
<keyword evidence="3 7" id="KW-1133">Transmembrane helix</keyword>
<keyword evidence="4 7" id="KW-0472">Membrane</keyword>
<accession>A0A6A6SKE2</accession>
<organism evidence="9 10">
    <name type="scientific">Lophiostoma macrostomum CBS 122681</name>
    <dbReference type="NCBI Taxonomy" id="1314788"/>
    <lineage>
        <taxon>Eukaryota</taxon>
        <taxon>Fungi</taxon>
        <taxon>Dikarya</taxon>
        <taxon>Ascomycota</taxon>
        <taxon>Pezizomycotina</taxon>
        <taxon>Dothideomycetes</taxon>
        <taxon>Pleosporomycetidae</taxon>
        <taxon>Pleosporales</taxon>
        <taxon>Lophiostomataceae</taxon>
        <taxon>Lophiostoma</taxon>
    </lineage>
</organism>
<evidence type="ECO:0000256" key="4">
    <source>
        <dbReference type="ARBA" id="ARBA00023136"/>
    </source>
</evidence>
<dbReference type="Pfam" id="PF20684">
    <property type="entry name" value="Fung_rhodopsin"/>
    <property type="match status" value="1"/>
</dbReference>
<proteinExistence type="inferred from homology"/>
<feature type="transmembrane region" description="Helical" evidence="7">
    <location>
        <begin position="270"/>
        <end position="292"/>
    </location>
</feature>
<evidence type="ECO:0000256" key="7">
    <source>
        <dbReference type="SAM" id="Phobius"/>
    </source>
</evidence>
<dbReference type="GO" id="GO:0016020">
    <property type="term" value="C:membrane"/>
    <property type="evidence" value="ECO:0007669"/>
    <property type="project" value="UniProtKB-SubCell"/>
</dbReference>
<feature type="transmembrane region" description="Helical" evidence="7">
    <location>
        <begin position="151"/>
        <end position="172"/>
    </location>
</feature>
<dbReference type="Proteomes" id="UP000799324">
    <property type="component" value="Unassembled WGS sequence"/>
</dbReference>
<evidence type="ECO:0000256" key="3">
    <source>
        <dbReference type="ARBA" id="ARBA00022989"/>
    </source>
</evidence>
<name>A0A6A6SKE2_9PLEO</name>
<feature type="transmembrane region" description="Helical" evidence="7">
    <location>
        <begin position="110"/>
        <end position="139"/>
    </location>
</feature>
<dbReference type="EMBL" id="MU004552">
    <property type="protein sequence ID" value="KAF2648199.1"/>
    <property type="molecule type" value="Genomic_DNA"/>
</dbReference>
<feature type="domain" description="Rhodopsin" evidence="8">
    <location>
        <begin position="52"/>
        <end position="292"/>
    </location>
</feature>
<evidence type="ECO:0000256" key="6">
    <source>
        <dbReference type="SAM" id="MobiDB-lite"/>
    </source>
</evidence>
<comment type="subcellular location">
    <subcellularLocation>
        <location evidence="1">Membrane</location>
        <topology evidence="1">Multi-pass membrane protein</topology>
    </subcellularLocation>
</comment>
<dbReference type="InterPro" id="IPR052337">
    <property type="entry name" value="SAT4-like"/>
</dbReference>